<proteinExistence type="predicted"/>
<keyword evidence="2" id="KW-1185">Reference proteome</keyword>
<comment type="caution">
    <text evidence="1">The sequence shown here is derived from an EMBL/GenBank/DDBJ whole genome shotgun (WGS) entry which is preliminary data.</text>
</comment>
<sequence>MCDFADACYFCGKNVTTKEHVPTLTKKYETKLELIKDSEERGWEKEIACHNRMAECVKEILVM</sequence>
<evidence type="ECO:0000313" key="1">
    <source>
        <dbReference type="EMBL" id="MBM7586471.1"/>
    </source>
</evidence>
<dbReference type="RefSeq" id="WP_205173689.1">
    <property type="nucleotide sequence ID" value="NZ_JAFBDZ010000003.1"/>
</dbReference>
<dbReference type="Proteomes" id="UP001646157">
    <property type="component" value="Unassembled WGS sequence"/>
</dbReference>
<reference evidence="1 2" key="1">
    <citation type="submission" date="2021-01" db="EMBL/GenBank/DDBJ databases">
        <title>Genomic Encyclopedia of Type Strains, Phase IV (KMG-IV): sequencing the most valuable type-strain genomes for metagenomic binning, comparative biology and taxonomic classification.</title>
        <authorList>
            <person name="Goeker M."/>
        </authorList>
    </citation>
    <scope>NUCLEOTIDE SEQUENCE [LARGE SCALE GENOMIC DNA]</scope>
    <source>
        <strain evidence="1 2">DSM 24834</strain>
    </source>
</reference>
<name>A0ABS2NF36_9BACI</name>
<evidence type="ECO:0000313" key="2">
    <source>
        <dbReference type="Proteomes" id="UP001646157"/>
    </source>
</evidence>
<protein>
    <submittedName>
        <fullName evidence="1">Uncharacterized protein</fullName>
    </submittedName>
</protein>
<dbReference type="EMBL" id="JAFBDZ010000003">
    <property type="protein sequence ID" value="MBM7586471.1"/>
    <property type="molecule type" value="Genomic_DNA"/>
</dbReference>
<accession>A0ABS2NF36</accession>
<gene>
    <name evidence="1" type="ORF">JOC86_003023</name>
</gene>
<organism evidence="1 2">
    <name type="scientific">Rossellomorea pakistanensis</name>
    <dbReference type="NCBI Taxonomy" id="992288"/>
    <lineage>
        <taxon>Bacteria</taxon>
        <taxon>Bacillati</taxon>
        <taxon>Bacillota</taxon>
        <taxon>Bacilli</taxon>
        <taxon>Bacillales</taxon>
        <taxon>Bacillaceae</taxon>
        <taxon>Rossellomorea</taxon>
    </lineage>
</organism>